<dbReference type="EMBL" id="MT141938">
    <property type="protein sequence ID" value="QJA72275.1"/>
    <property type="molecule type" value="Genomic_DNA"/>
</dbReference>
<reference evidence="2" key="1">
    <citation type="submission" date="2020-03" db="EMBL/GenBank/DDBJ databases">
        <title>The deep terrestrial virosphere.</title>
        <authorList>
            <person name="Holmfeldt K."/>
            <person name="Nilsson E."/>
            <person name="Simone D."/>
            <person name="Lopez-Fernandez M."/>
            <person name="Wu X."/>
            <person name="de Brujin I."/>
            <person name="Lundin D."/>
            <person name="Andersson A."/>
            <person name="Bertilsson S."/>
            <person name="Dopson M."/>
        </authorList>
    </citation>
    <scope>NUCLEOTIDE SEQUENCE</scope>
    <source>
        <strain evidence="2">MM415A02816</strain>
    </source>
</reference>
<accession>A0A6M3JTU8</accession>
<feature type="region of interest" description="Disordered" evidence="1">
    <location>
        <begin position="228"/>
        <end position="254"/>
    </location>
</feature>
<organism evidence="2">
    <name type="scientific">viral metagenome</name>
    <dbReference type="NCBI Taxonomy" id="1070528"/>
    <lineage>
        <taxon>unclassified sequences</taxon>
        <taxon>metagenomes</taxon>
        <taxon>organismal metagenomes</taxon>
    </lineage>
</organism>
<name>A0A6M3JTU8_9ZZZZ</name>
<protein>
    <submittedName>
        <fullName evidence="2">Uncharacterized protein</fullName>
    </submittedName>
</protein>
<dbReference type="AlphaFoldDB" id="A0A6M3JTU8"/>
<evidence type="ECO:0000256" key="1">
    <source>
        <dbReference type="SAM" id="MobiDB-lite"/>
    </source>
</evidence>
<evidence type="ECO:0000313" key="2">
    <source>
        <dbReference type="EMBL" id="QJA72275.1"/>
    </source>
</evidence>
<proteinExistence type="predicted"/>
<gene>
    <name evidence="2" type="ORF">MM415A02816_0003</name>
</gene>
<feature type="compositionally biased region" description="Basic and acidic residues" evidence="1">
    <location>
        <begin position="243"/>
        <end position="254"/>
    </location>
</feature>
<sequence>MSDVNIMDHINEDGTFKDSLREHLADIVGDDHKDSKLLENIPNVSTALKVMFDSKSALGKKFDAHIPKPGKDATPEQIAEFRKAVFETLGAPKKAEEYEFPRIEGRPYDEEAEKVFRQFFFEKGYPKELVTEVLTKFNEFQTGRIEAYEARQKQVLDEQRGKIDELWAGDKKVKMNRLAYNAAMEFSPDEDLKGLLKELKVFDHPTNHDLWEKAGVFPNQRIFLAKVGDKMKSPEPPPNEGGAAEKSEKGDFTDYYTHETSRAAMAAENKG</sequence>